<feature type="binding site" evidence="12">
    <location>
        <position position="152"/>
    </location>
    <ligand>
        <name>UDP-N-acetyl-alpha-D-muramoyl-L-alanyl-D-glutamate</name>
        <dbReference type="ChEBI" id="CHEBI:83900"/>
    </ligand>
</feature>
<evidence type="ECO:0000256" key="1">
    <source>
        <dbReference type="ARBA" id="ARBA00004752"/>
    </source>
</evidence>
<feature type="domain" description="Mur ligase C-terminal" evidence="15">
    <location>
        <begin position="335"/>
        <end position="459"/>
    </location>
</feature>
<dbReference type="InterPro" id="IPR013221">
    <property type="entry name" value="Mur_ligase_cen"/>
</dbReference>
<keyword evidence="4 12" id="KW-0436">Ligase</keyword>
<dbReference type="EC" id="6.3.2.-" evidence="12"/>
<evidence type="ECO:0000259" key="16">
    <source>
        <dbReference type="Pfam" id="PF08245"/>
    </source>
</evidence>
<comment type="pathway">
    <text evidence="1 12 13">Cell wall biogenesis; peptidoglycan biosynthesis.</text>
</comment>
<feature type="binding site" evidence="12">
    <location>
        <begin position="153"/>
        <end position="154"/>
    </location>
    <ligand>
        <name>UDP-N-acetyl-alpha-D-muramoyl-L-alanyl-D-glutamate</name>
        <dbReference type="ChEBI" id="CHEBI:83900"/>
    </ligand>
</feature>
<dbReference type="InterPro" id="IPR036565">
    <property type="entry name" value="Mur-like_cat_sf"/>
</dbReference>
<evidence type="ECO:0000256" key="3">
    <source>
        <dbReference type="ARBA" id="ARBA00022490"/>
    </source>
</evidence>
<evidence type="ECO:0000256" key="12">
    <source>
        <dbReference type="HAMAP-Rule" id="MF_00208"/>
    </source>
</evidence>
<feature type="binding site" evidence="12">
    <location>
        <begin position="111"/>
        <end position="117"/>
    </location>
    <ligand>
        <name>ATP</name>
        <dbReference type="ChEBI" id="CHEBI:30616"/>
    </ligand>
</feature>
<dbReference type="Gene3D" id="3.40.1390.10">
    <property type="entry name" value="MurE/MurF, N-terminal domain"/>
    <property type="match status" value="1"/>
</dbReference>
<evidence type="ECO:0000256" key="9">
    <source>
        <dbReference type="ARBA" id="ARBA00022984"/>
    </source>
</evidence>
<dbReference type="GO" id="GO:0071555">
    <property type="term" value="P:cell wall organization"/>
    <property type="evidence" value="ECO:0007669"/>
    <property type="project" value="UniProtKB-KW"/>
</dbReference>
<comment type="function">
    <text evidence="12">Catalyzes the addition of an amino acid to the nucleotide precursor UDP-N-acetylmuramoyl-L-alanyl-D-glutamate (UMAG) in the biosynthesis of bacterial cell-wall peptidoglycan.</text>
</comment>
<dbReference type="Pfam" id="PF01225">
    <property type="entry name" value="Mur_ligase"/>
    <property type="match status" value="1"/>
</dbReference>
<protein>
    <recommendedName>
        <fullName evidence="12">UDP-N-acetylmuramyl-tripeptide synthetase</fullName>
        <ecNumber evidence="12">6.3.2.-</ecNumber>
    </recommendedName>
    <alternativeName>
        <fullName evidence="12">UDP-MurNAc-tripeptide synthetase</fullName>
    </alternativeName>
</protein>
<evidence type="ECO:0000259" key="15">
    <source>
        <dbReference type="Pfam" id="PF02875"/>
    </source>
</evidence>
<dbReference type="SUPFAM" id="SSF63418">
    <property type="entry name" value="MurE/MurF N-terminal domain"/>
    <property type="match status" value="1"/>
</dbReference>
<dbReference type="GO" id="GO:0051301">
    <property type="term" value="P:cell division"/>
    <property type="evidence" value="ECO:0007669"/>
    <property type="project" value="UniProtKB-KW"/>
</dbReference>
<evidence type="ECO:0000256" key="5">
    <source>
        <dbReference type="ARBA" id="ARBA00022618"/>
    </source>
</evidence>
<dbReference type="STRING" id="889306.KP78_21940"/>
<dbReference type="PANTHER" id="PTHR23135:SF4">
    <property type="entry name" value="UDP-N-ACETYLMURAMOYL-L-ALANYL-D-GLUTAMATE--2,6-DIAMINOPIMELATE LIGASE MURE HOMOLOG, CHLOROPLASTIC"/>
    <property type="match status" value="1"/>
</dbReference>
<dbReference type="AlphaFoldDB" id="A0A0C2R6G1"/>
<dbReference type="PANTHER" id="PTHR23135">
    <property type="entry name" value="MUR LIGASE FAMILY MEMBER"/>
    <property type="match status" value="1"/>
</dbReference>
<keyword evidence="12" id="KW-0460">Magnesium</keyword>
<evidence type="ECO:0000313" key="17">
    <source>
        <dbReference type="EMBL" id="KIL45845.1"/>
    </source>
</evidence>
<dbReference type="PROSITE" id="PS01011">
    <property type="entry name" value="FOLYLPOLYGLU_SYNT_1"/>
    <property type="match status" value="1"/>
</dbReference>
<proteinExistence type="inferred from homology"/>
<dbReference type="UniPathway" id="UPA00219"/>
<evidence type="ECO:0000256" key="8">
    <source>
        <dbReference type="ARBA" id="ARBA00022960"/>
    </source>
</evidence>
<evidence type="ECO:0000256" key="2">
    <source>
        <dbReference type="ARBA" id="ARBA00005898"/>
    </source>
</evidence>
<keyword evidence="3 12" id="KW-0963">Cytoplasm</keyword>
<feature type="domain" description="Mur ligase central" evidence="16">
    <location>
        <begin position="109"/>
        <end position="312"/>
    </location>
</feature>
<keyword evidence="10 12" id="KW-0131">Cell cycle</keyword>
<keyword evidence="5 12" id="KW-0132">Cell division</keyword>
<comment type="similarity">
    <text evidence="2 12">Belongs to the MurCDEF family. MurE subfamily.</text>
</comment>
<comment type="caution">
    <text evidence="17">The sequence shown here is derived from an EMBL/GenBank/DDBJ whole genome shotgun (WGS) entry which is preliminary data.</text>
</comment>
<keyword evidence="6 12" id="KW-0547">Nucleotide-binding</keyword>
<evidence type="ECO:0000259" key="14">
    <source>
        <dbReference type="Pfam" id="PF01225"/>
    </source>
</evidence>
<comment type="caution">
    <text evidence="12">Lacks conserved residue(s) required for the propagation of feature annotation.</text>
</comment>
<organism evidence="17 18">
    <name type="scientific">Jeotgalibacillus soli</name>
    <dbReference type="NCBI Taxonomy" id="889306"/>
    <lineage>
        <taxon>Bacteria</taxon>
        <taxon>Bacillati</taxon>
        <taxon>Bacillota</taxon>
        <taxon>Bacilli</taxon>
        <taxon>Bacillales</taxon>
        <taxon>Caryophanaceae</taxon>
        <taxon>Jeotgalibacillus</taxon>
    </lineage>
</organism>
<feature type="binding site" evidence="12">
    <location>
        <position position="188"/>
    </location>
    <ligand>
        <name>UDP-N-acetyl-alpha-D-muramoyl-L-alanyl-D-glutamate</name>
        <dbReference type="ChEBI" id="CHEBI:83900"/>
    </ligand>
</feature>
<comment type="subcellular location">
    <subcellularLocation>
        <location evidence="12 13">Cytoplasm</location>
    </subcellularLocation>
</comment>
<feature type="modified residue" description="N6-carboxylysine" evidence="12">
    <location>
        <position position="220"/>
    </location>
</feature>
<keyword evidence="18" id="KW-1185">Reference proteome</keyword>
<keyword evidence="9 12" id="KW-0573">Peptidoglycan synthesis</keyword>
<dbReference type="PATRIC" id="fig|889306.3.peg.2208"/>
<feature type="binding site" evidence="12">
    <location>
        <position position="30"/>
    </location>
    <ligand>
        <name>UDP-N-acetyl-alpha-D-muramoyl-L-alanyl-D-glutamate</name>
        <dbReference type="ChEBI" id="CHEBI:83900"/>
    </ligand>
</feature>
<dbReference type="InterPro" id="IPR004101">
    <property type="entry name" value="Mur_ligase_C"/>
</dbReference>
<evidence type="ECO:0000256" key="10">
    <source>
        <dbReference type="ARBA" id="ARBA00023306"/>
    </source>
</evidence>
<comment type="cofactor">
    <cofactor evidence="12">
        <name>Mg(2+)</name>
        <dbReference type="ChEBI" id="CHEBI:18420"/>
    </cofactor>
</comment>
<dbReference type="GO" id="GO:0000287">
    <property type="term" value="F:magnesium ion binding"/>
    <property type="evidence" value="ECO:0007669"/>
    <property type="project" value="UniProtKB-UniRule"/>
</dbReference>
<evidence type="ECO:0000256" key="11">
    <source>
        <dbReference type="ARBA" id="ARBA00023316"/>
    </source>
</evidence>
<sequence>MNTQLLFDSLKIKSIIGSLPESVDHIEVDSRAVQPNTVFFCIKGHTTDGHDHAQSAIEKGATVIVAEKELELDADQVALVVVRNTSRALAHIANHFYQFPSKNMNVIGVTGTNGKTSVTNLIHQLIRRGGEGSALSGTIGFDLDGTLYASANTTSDIITTQRMLVKAREADVSNMVFEVSSHGLIEGRLWGVDFDVVTFTNLTHDHLDFHGTMEHYGYAKGLLFSQLGQDLTKPKYAVLNVDDEWFDQYASMTPFEVISYSMEKPADFFATNIVYLDDRTEFLMHSPEGEFQVETQLLGIFNVSNVLAAIATLYATGESVSSLVERLKEIPPISGRMELVQTSAPLSIYIDYAHTPDAIEKAIQSVMPFKKNRILFLVGTGGNRDKSKRPTMAEKASLADYVVLTTDDPRYESYDSILTDLEKGMKHEQYALIGDREEAVRHIMEIAEPDDIIIFAGKGHEDYQIIENTKYPHSDREIALSVAETRF</sequence>
<dbReference type="InterPro" id="IPR035911">
    <property type="entry name" value="MurE/MurF_N"/>
</dbReference>
<dbReference type="InterPro" id="IPR000713">
    <property type="entry name" value="Mur_ligase_N"/>
</dbReference>
<dbReference type="Proteomes" id="UP000031938">
    <property type="component" value="Unassembled WGS sequence"/>
</dbReference>
<evidence type="ECO:0000256" key="13">
    <source>
        <dbReference type="RuleBase" id="RU004135"/>
    </source>
</evidence>
<dbReference type="Pfam" id="PF08245">
    <property type="entry name" value="Mur_ligase_M"/>
    <property type="match status" value="1"/>
</dbReference>
<dbReference type="SUPFAM" id="SSF53244">
    <property type="entry name" value="MurD-like peptide ligases, peptide-binding domain"/>
    <property type="match status" value="1"/>
</dbReference>
<dbReference type="GO" id="GO:0009252">
    <property type="term" value="P:peptidoglycan biosynthetic process"/>
    <property type="evidence" value="ECO:0007669"/>
    <property type="project" value="UniProtKB-UniRule"/>
</dbReference>
<dbReference type="RefSeq" id="WP_041088627.1">
    <property type="nucleotide sequence ID" value="NZ_JXRP01000017.1"/>
</dbReference>
<dbReference type="GO" id="GO:0008360">
    <property type="term" value="P:regulation of cell shape"/>
    <property type="evidence" value="ECO:0007669"/>
    <property type="project" value="UniProtKB-KW"/>
</dbReference>
<gene>
    <name evidence="12" type="primary">murE</name>
    <name evidence="17" type="ORF">KP78_21940</name>
</gene>
<accession>A0A0C2R6G1</accession>
<evidence type="ECO:0000313" key="18">
    <source>
        <dbReference type="Proteomes" id="UP000031938"/>
    </source>
</evidence>
<dbReference type="GO" id="GO:0005524">
    <property type="term" value="F:ATP binding"/>
    <property type="evidence" value="ECO:0007669"/>
    <property type="project" value="UniProtKB-UniRule"/>
</dbReference>
<evidence type="ECO:0000256" key="4">
    <source>
        <dbReference type="ARBA" id="ARBA00022598"/>
    </source>
</evidence>
<dbReference type="InterPro" id="IPR036615">
    <property type="entry name" value="Mur_ligase_C_dom_sf"/>
</dbReference>
<keyword evidence="8 12" id="KW-0133">Cell shape</keyword>
<dbReference type="InterPro" id="IPR005761">
    <property type="entry name" value="UDP-N-AcMur-Glu-dNH2Pim_ligase"/>
</dbReference>
<keyword evidence="7 12" id="KW-0067">ATP-binding</keyword>
<dbReference type="NCBIfam" id="TIGR01085">
    <property type="entry name" value="murE"/>
    <property type="match status" value="1"/>
</dbReference>
<dbReference type="SUPFAM" id="SSF53623">
    <property type="entry name" value="MurD-like peptide ligases, catalytic domain"/>
    <property type="match status" value="1"/>
</dbReference>
<dbReference type="EMBL" id="JXRP01000017">
    <property type="protein sequence ID" value="KIL45845.1"/>
    <property type="molecule type" value="Genomic_DNA"/>
</dbReference>
<dbReference type="Pfam" id="PF02875">
    <property type="entry name" value="Mur_ligase_C"/>
    <property type="match status" value="1"/>
</dbReference>
<dbReference type="InterPro" id="IPR018109">
    <property type="entry name" value="Folylpolyglutamate_synth_CS"/>
</dbReference>
<reference evidence="17 18" key="1">
    <citation type="submission" date="2015-01" db="EMBL/GenBank/DDBJ databases">
        <title>Genome sequencing of Jeotgalibacillus soli.</title>
        <authorList>
            <person name="Goh K.M."/>
            <person name="Chan K.-G."/>
            <person name="Yaakop A.S."/>
            <person name="Ee R."/>
            <person name="Gan H.M."/>
            <person name="Chan C.S."/>
        </authorList>
    </citation>
    <scope>NUCLEOTIDE SEQUENCE [LARGE SCALE GENOMIC DNA]</scope>
    <source>
        <strain evidence="17 18">P9</strain>
    </source>
</reference>
<dbReference type="NCBIfam" id="NF001126">
    <property type="entry name" value="PRK00139.1-4"/>
    <property type="match status" value="1"/>
</dbReference>
<feature type="domain" description="Mur ligase N-terminal catalytic" evidence="14">
    <location>
        <begin position="23"/>
        <end position="97"/>
    </location>
</feature>
<dbReference type="OrthoDB" id="9800958at2"/>
<dbReference type="Gene3D" id="3.40.1190.10">
    <property type="entry name" value="Mur-like, catalytic domain"/>
    <property type="match status" value="1"/>
</dbReference>
<dbReference type="GO" id="GO:0005737">
    <property type="term" value="C:cytoplasm"/>
    <property type="evidence" value="ECO:0007669"/>
    <property type="project" value="UniProtKB-SubCell"/>
</dbReference>
<comment type="PTM">
    <text evidence="12">Carboxylation is probably crucial for Mg(2+) binding and, consequently, for the gamma-phosphate positioning of ATP.</text>
</comment>
<keyword evidence="11 12" id="KW-0961">Cell wall biogenesis/degradation</keyword>
<dbReference type="HAMAP" id="MF_00208">
    <property type="entry name" value="MurE"/>
    <property type="match status" value="1"/>
</dbReference>
<dbReference type="Gene3D" id="3.90.190.20">
    <property type="entry name" value="Mur ligase, C-terminal domain"/>
    <property type="match status" value="1"/>
</dbReference>
<evidence type="ECO:0000256" key="6">
    <source>
        <dbReference type="ARBA" id="ARBA00022741"/>
    </source>
</evidence>
<evidence type="ECO:0000256" key="7">
    <source>
        <dbReference type="ARBA" id="ARBA00022840"/>
    </source>
</evidence>
<name>A0A0C2R6G1_9BACL</name>
<dbReference type="GO" id="GO:0004326">
    <property type="term" value="F:tetrahydrofolylpolyglutamate synthase activity"/>
    <property type="evidence" value="ECO:0007669"/>
    <property type="project" value="InterPro"/>
</dbReference>
<feature type="binding site" evidence="12">
    <location>
        <position position="180"/>
    </location>
    <ligand>
        <name>UDP-N-acetyl-alpha-D-muramoyl-L-alanyl-D-glutamate</name>
        <dbReference type="ChEBI" id="CHEBI:83900"/>
    </ligand>
</feature>